<keyword evidence="8 16" id="KW-0808">Transferase</keyword>
<keyword evidence="16" id="KW-0479">Metal-binding</keyword>
<feature type="binding site" evidence="16">
    <location>
        <begin position="6"/>
        <end position="13"/>
    </location>
    <ligand>
        <name>ATP</name>
        <dbReference type="ChEBI" id="CHEBI:30616"/>
    </ligand>
</feature>
<evidence type="ECO:0000256" key="4">
    <source>
        <dbReference type="ARBA" id="ARBA00005225"/>
    </source>
</evidence>
<comment type="caution">
    <text evidence="16">Lacks conserved residue(s) required for the propagation of feature annotation.</text>
</comment>
<evidence type="ECO:0000256" key="2">
    <source>
        <dbReference type="ARBA" id="ARBA00001958"/>
    </source>
</evidence>
<dbReference type="SUPFAM" id="SSF53067">
    <property type="entry name" value="Actin-like ATPase domain"/>
    <property type="match status" value="2"/>
</dbReference>
<evidence type="ECO:0000256" key="13">
    <source>
        <dbReference type="ARBA" id="ARBA00022993"/>
    </source>
</evidence>
<feature type="binding site" evidence="16">
    <location>
        <position position="132"/>
    </location>
    <ligand>
        <name>ATP</name>
        <dbReference type="ChEBI" id="CHEBI:30616"/>
    </ligand>
</feature>
<keyword evidence="10 16" id="KW-0418">Kinase</keyword>
<gene>
    <name evidence="16 17" type="primary">coaX</name>
    <name evidence="17" type="ORF">ELLFYP34_02614</name>
</gene>
<evidence type="ECO:0000313" key="17">
    <source>
        <dbReference type="EMBL" id="VYU07402.1"/>
    </source>
</evidence>
<comment type="cofactor">
    <cofactor evidence="16">
        <name>NH4(+)</name>
        <dbReference type="ChEBI" id="CHEBI:28938"/>
    </cofactor>
    <cofactor evidence="16">
        <name>K(+)</name>
        <dbReference type="ChEBI" id="CHEBI:29103"/>
    </cofactor>
    <text evidence="16">A monovalent cation. Ammonium or potassium.</text>
</comment>
<dbReference type="GO" id="GO:0005737">
    <property type="term" value="C:cytoplasm"/>
    <property type="evidence" value="ECO:0007669"/>
    <property type="project" value="UniProtKB-SubCell"/>
</dbReference>
<feature type="binding site" evidence="16">
    <location>
        <position position="129"/>
    </location>
    <ligand>
        <name>K(+)</name>
        <dbReference type="ChEBI" id="CHEBI:29103"/>
    </ligand>
</feature>
<keyword evidence="11 16" id="KW-0067">ATP-binding</keyword>
<comment type="subunit">
    <text evidence="5 16">Homodimer.</text>
</comment>
<dbReference type="PANTHER" id="PTHR34265:SF1">
    <property type="entry name" value="TYPE III PANTOTHENATE KINASE"/>
    <property type="match status" value="1"/>
</dbReference>
<name>A0A6N3BTX8_EUBLI</name>
<dbReference type="GO" id="GO:0046872">
    <property type="term" value="F:metal ion binding"/>
    <property type="evidence" value="ECO:0007669"/>
    <property type="project" value="UniProtKB-KW"/>
</dbReference>
<feature type="binding site" evidence="16">
    <location>
        <begin position="107"/>
        <end position="110"/>
    </location>
    <ligand>
        <name>substrate</name>
    </ligand>
</feature>
<sequence>MILVIDVGNTNTEIGVFKDDEILCSWRFVSKTPRTSDEYAVMFQGFFENDHLDYHEVESVIAASVVPNIMYSLNNGVKKLFNVEPLVVGPGIKTGMPIQTSDPAEVGADRIIDAVAAYNLYGGPVIVLDFGTATTYDYVDKNGAFVAKVTSPGIQISAEALFRNAAQLPNIAIEKPVSILGKDTVTSMQAGLVYGYIGQVEYIVSRMIEEIGIKGVKVVATGGYGRMFHEETRAIDIFDPQLSLKGLKIIHDKNIKTSRGR</sequence>
<keyword evidence="7 16" id="KW-0963">Cytoplasm</keyword>
<reference evidence="17" key="1">
    <citation type="submission" date="2019-11" db="EMBL/GenBank/DDBJ databases">
        <authorList>
            <person name="Feng L."/>
        </authorList>
    </citation>
    <scope>NUCLEOTIDE SEQUENCE</scope>
    <source>
        <strain evidence="17">ElimosumLFYP34</strain>
    </source>
</reference>
<protein>
    <recommendedName>
        <fullName evidence="15 16">Type III pantothenate kinase</fullName>
        <ecNumber evidence="6 16">2.7.1.33</ecNumber>
    </recommendedName>
    <alternativeName>
        <fullName evidence="16">PanK-III</fullName>
    </alternativeName>
    <alternativeName>
        <fullName evidence="16">Pantothenic acid kinase</fullName>
    </alternativeName>
</protein>
<comment type="function">
    <text evidence="16">Catalyzes the phosphorylation of pantothenate (Pan), the first step in CoA biosynthesis.</text>
</comment>
<evidence type="ECO:0000256" key="5">
    <source>
        <dbReference type="ARBA" id="ARBA00011738"/>
    </source>
</evidence>
<dbReference type="HAMAP" id="MF_01274">
    <property type="entry name" value="Pantothen_kinase_3"/>
    <property type="match status" value="1"/>
</dbReference>
<accession>A0A6N3BTX8</accession>
<proteinExistence type="inferred from homology"/>
<organism evidence="17">
    <name type="scientific">Eubacterium limosum</name>
    <dbReference type="NCBI Taxonomy" id="1736"/>
    <lineage>
        <taxon>Bacteria</taxon>
        <taxon>Bacillati</taxon>
        <taxon>Bacillota</taxon>
        <taxon>Clostridia</taxon>
        <taxon>Eubacteriales</taxon>
        <taxon>Eubacteriaceae</taxon>
        <taxon>Eubacterium</taxon>
    </lineage>
</organism>
<comment type="cofactor">
    <cofactor evidence="2">
        <name>K(+)</name>
        <dbReference type="ChEBI" id="CHEBI:29103"/>
    </cofactor>
</comment>
<dbReference type="GO" id="GO:0004594">
    <property type="term" value="F:pantothenate kinase activity"/>
    <property type="evidence" value="ECO:0007669"/>
    <property type="project" value="UniProtKB-UniRule"/>
</dbReference>
<evidence type="ECO:0000256" key="15">
    <source>
        <dbReference type="ARBA" id="ARBA00040883"/>
    </source>
</evidence>
<dbReference type="CDD" id="cd24015">
    <property type="entry name" value="ASKHA_NBD_PanK-III"/>
    <property type="match status" value="1"/>
</dbReference>
<evidence type="ECO:0000256" key="16">
    <source>
        <dbReference type="HAMAP-Rule" id="MF_01274"/>
    </source>
</evidence>
<evidence type="ECO:0000256" key="8">
    <source>
        <dbReference type="ARBA" id="ARBA00022679"/>
    </source>
</evidence>
<evidence type="ECO:0000256" key="9">
    <source>
        <dbReference type="ARBA" id="ARBA00022741"/>
    </source>
</evidence>
<dbReference type="InterPro" id="IPR004619">
    <property type="entry name" value="Type_III_PanK"/>
</dbReference>
<dbReference type="NCBIfam" id="NF009855">
    <property type="entry name" value="PRK13321.1"/>
    <property type="match status" value="1"/>
</dbReference>
<evidence type="ECO:0000256" key="10">
    <source>
        <dbReference type="ARBA" id="ARBA00022777"/>
    </source>
</evidence>
<dbReference type="AlphaFoldDB" id="A0A6N3BTX8"/>
<dbReference type="NCBIfam" id="NF009848">
    <property type="entry name" value="PRK13318.1-6"/>
    <property type="match status" value="1"/>
</dbReference>
<keyword evidence="13 16" id="KW-0173">Coenzyme A biosynthesis</keyword>
<dbReference type="EMBL" id="CACRTR010000007">
    <property type="protein sequence ID" value="VYU07402.1"/>
    <property type="molecule type" value="Genomic_DNA"/>
</dbReference>
<evidence type="ECO:0000256" key="6">
    <source>
        <dbReference type="ARBA" id="ARBA00012102"/>
    </source>
</evidence>
<comment type="catalytic activity">
    <reaction evidence="1 16">
        <text>(R)-pantothenate + ATP = (R)-4'-phosphopantothenate + ADP + H(+)</text>
        <dbReference type="Rhea" id="RHEA:16373"/>
        <dbReference type="ChEBI" id="CHEBI:10986"/>
        <dbReference type="ChEBI" id="CHEBI:15378"/>
        <dbReference type="ChEBI" id="CHEBI:29032"/>
        <dbReference type="ChEBI" id="CHEBI:30616"/>
        <dbReference type="ChEBI" id="CHEBI:456216"/>
        <dbReference type="EC" id="2.7.1.33"/>
    </reaction>
</comment>
<evidence type="ECO:0000256" key="11">
    <source>
        <dbReference type="ARBA" id="ARBA00022840"/>
    </source>
</evidence>
<evidence type="ECO:0000256" key="12">
    <source>
        <dbReference type="ARBA" id="ARBA00022958"/>
    </source>
</evidence>
<comment type="similarity">
    <text evidence="14 16">Belongs to the type III pantothenate kinase family.</text>
</comment>
<dbReference type="UniPathway" id="UPA00241">
    <property type="reaction ID" value="UER00352"/>
</dbReference>
<dbReference type="GO" id="GO:0005524">
    <property type="term" value="F:ATP binding"/>
    <property type="evidence" value="ECO:0007669"/>
    <property type="project" value="UniProtKB-UniRule"/>
</dbReference>
<dbReference type="PANTHER" id="PTHR34265">
    <property type="entry name" value="TYPE III PANTOTHENATE KINASE"/>
    <property type="match status" value="1"/>
</dbReference>
<dbReference type="EC" id="2.7.1.33" evidence="6 16"/>
<dbReference type="InterPro" id="IPR043129">
    <property type="entry name" value="ATPase_NBD"/>
</dbReference>
<keyword evidence="9 16" id="KW-0547">Nucleotide-binding</keyword>
<dbReference type="Gene3D" id="3.30.420.40">
    <property type="match status" value="2"/>
</dbReference>
<dbReference type="Pfam" id="PF03309">
    <property type="entry name" value="Pan_kinase"/>
    <property type="match status" value="1"/>
</dbReference>
<comment type="subcellular location">
    <subcellularLocation>
        <location evidence="3 16">Cytoplasm</location>
    </subcellularLocation>
</comment>
<comment type="pathway">
    <text evidence="4 16">Cofactor biosynthesis; coenzyme A biosynthesis; CoA from (R)-pantothenate: step 1/5.</text>
</comment>
<dbReference type="NCBIfam" id="TIGR00671">
    <property type="entry name" value="baf"/>
    <property type="match status" value="1"/>
</dbReference>
<evidence type="ECO:0000256" key="7">
    <source>
        <dbReference type="ARBA" id="ARBA00022490"/>
    </source>
</evidence>
<evidence type="ECO:0000256" key="1">
    <source>
        <dbReference type="ARBA" id="ARBA00001206"/>
    </source>
</evidence>
<evidence type="ECO:0000256" key="14">
    <source>
        <dbReference type="ARBA" id="ARBA00038036"/>
    </source>
</evidence>
<dbReference type="GO" id="GO:0015937">
    <property type="term" value="P:coenzyme A biosynthetic process"/>
    <property type="evidence" value="ECO:0007669"/>
    <property type="project" value="UniProtKB-UniRule"/>
</dbReference>
<feature type="active site" description="Proton acceptor" evidence="16">
    <location>
        <position position="109"/>
    </location>
</feature>
<keyword evidence="12 16" id="KW-0630">Potassium</keyword>
<feature type="binding site" evidence="16">
    <location>
        <position position="184"/>
    </location>
    <ligand>
        <name>substrate</name>
    </ligand>
</feature>
<evidence type="ECO:0000256" key="3">
    <source>
        <dbReference type="ARBA" id="ARBA00004496"/>
    </source>
</evidence>